<evidence type="ECO:0000313" key="5">
    <source>
        <dbReference type="Proteomes" id="UP001530293"/>
    </source>
</evidence>
<name>A0ABD3M0N8_9STRA</name>
<dbReference type="AlphaFoldDB" id="A0ABD3M0N8"/>
<dbReference type="PANTHER" id="PTHR14027">
    <property type="entry name" value="RNA POLYMERASE-ASSOCIATED PROTEIN CTR9"/>
    <property type="match status" value="1"/>
</dbReference>
<dbReference type="PANTHER" id="PTHR14027:SF2">
    <property type="entry name" value="RNA POLYMERASE-ASSOCIATED PROTEIN CTR9 HOMOLOG"/>
    <property type="match status" value="1"/>
</dbReference>
<dbReference type="InterPro" id="IPR019734">
    <property type="entry name" value="TPR_rpt"/>
</dbReference>
<feature type="repeat" description="TPR" evidence="3">
    <location>
        <begin position="133"/>
        <end position="166"/>
    </location>
</feature>
<dbReference type="GO" id="GO:0005634">
    <property type="term" value="C:nucleus"/>
    <property type="evidence" value="ECO:0007669"/>
    <property type="project" value="UniProtKB-ARBA"/>
</dbReference>
<evidence type="ECO:0000256" key="3">
    <source>
        <dbReference type="PROSITE-ProRule" id="PRU00339"/>
    </source>
</evidence>
<accession>A0ABD3M0N8</accession>
<dbReference type="SMART" id="SM00028">
    <property type="entry name" value="TPR"/>
    <property type="match status" value="4"/>
</dbReference>
<dbReference type="SUPFAM" id="SSF48452">
    <property type="entry name" value="TPR-like"/>
    <property type="match status" value="1"/>
</dbReference>
<dbReference type="Pfam" id="PF14559">
    <property type="entry name" value="TPR_19"/>
    <property type="match status" value="1"/>
</dbReference>
<evidence type="ECO:0000256" key="2">
    <source>
        <dbReference type="ARBA" id="ARBA00022803"/>
    </source>
</evidence>
<dbReference type="InterPro" id="IPR031101">
    <property type="entry name" value="Ctr9"/>
</dbReference>
<evidence type="ECO:0000313" key="4">
    <source>
        <dbReference type="EMBL" id="KAL3756299.1"/>
    </source>
</evidence>
<evidence type="ECO:0000256" key="1">
    <source>
        <dbReference type="ARBA" id="ARBA00022737"/>
    </source>
</evidence>
<sequence>MLGISRVNAFSTANHNRINMILSAELSDDIQFVGDDMAATYDGSSSVRMTSAIQSRRNILNSMTSTILASSALTTTPWQAMADDNTSTSEVQVVATGDVKKLFNEGRALEAQGNILAAQRLYIKVTKIAPRFIYGWSNLGNTLVAQGQLSEADASYTEAVDLCEENLKQVDGSSFGTRRCDDLYLILLNRGSVRLNNDMPKEALMDLTKSSMLRARPDATILQNLARAQELNALYTQSDRSYDTAISMTANEVNPFWLRSSMVKYQLGDTNGAMDLMKRVANRFPEAPEVRAAYAVLLLAKGEEDSARKKFLEIPDRQRVKYTETDFLSKVVAWPPKMKEGLAYLTKAVGESP</sequence>
<evidence type="ECO:0008006" key="6">
    <source>
        <dbReference type="Google" id="ProtNLM"/>
    </source>
</evidence>
<keyword evidence="5" id="KW-1185">Reference proteome</keyword>
<dbReference type="Pfam" id="PF13181">
    <property type="entry name" value="TPR_8"/>
    <property type="match status" value="1"/>
</dbReference>
<proteinExistence type="predicted"/>
<gene>
    <name evidence="4" type="ORF">ACHAWU_007250</name>
</gene>
<organism evidence="4 5">
    <name type="scientific">Discostella pseudostelligera</name>
    <dbReference type="NCBI Taxonomy" id="259834"/>
    <lineage>
        <taxon>Eukaryota</taxon>
        <taxon>Sar</taxon>
        <taxon>Stramenopiles</taxon>
        <taxon>Ochrophyta</taxon>
        <taxon>Bacillariophyta</taxon>
        <taxon>Coscinodiscophyceae</taxon>
        <taxon>Thalassiosirophycidae</taxon>
        <taxon>Stephanodiscales</taxon>
        <taxon>Stephanodiscaceae</taxon>
        <taxon>Discostella</taxon>
    </lineage>
</organism>
<dbReference type="PROSITE" id="PS50005">
    <property type="entry name" value="TPR"/>
    <property type="match status" value="1"/>
</dbReference>
<dbReference type="EMBL" id="JALLBG020000312">
    <property type="protein sequence ID" value="KAL3756299.1"/>
    <property type="molecule type" value="Genomic_DNA"/>
</dbReference>
<dbReference type="Proteomes" id="UP001530293">
    <property type="component" value="Unassembled WGS sequence"/>
</dbReference>
<keyword evidence="1" id="KW-0677">Repeat</keyword>
<protein>
    <recommendedName>
        <fullName evidence="6">Tetratricopeptide repeat protein</fullName>
    </recommendedName>
</protein>
<comment type="caution">
    <text evidence="4">The sequence shown here is derived from an EMBL/GenBank/DDBJ whole genome shotgun (WGS) entry which is preliminary data.</text>
</comment>
<reference evidence="4 5" key="1">
    <citation type="submission" date="2024-10" db="EMBL/GenBank/DDBJ databases">
        <title>Updated reference genomes for cyclostephanoid diatoms.</title>
        <authorList>
            <person name="Roberts W.R."/>
            <person name="Alverson A.J."/>
        </authorList>
    </citation>
    <scope>NUCLEOTIDE SEQUENCE [LARGE SCALE GENOMIC DNA]</scope>
    <source>
        <strain evidence="4 5">AJA232-27</strain>
    </source>
</reference>
<keyword evidence="2 3" id="KW-0802">TPR repeat</keyword>
<dbReference type="Gene3D" id="1.25.40.10">
    <property type="entry name" value="Tetratricopeptide repeat domain"/>
    <property type="match status" value="2"/>
</dbReference>
<dbReference type="InterPro" id="IPR011990">
    <property type="entry name" value="TPR-like_helical_dom_sf"/>
</dbReference>